<dbReference type="Proteomes" id="UP000821837">
    <property type="component" value="Unassembled WGS sequence"/>
</dbReference>
<gene>
    <name evidence="2" type="ORF">HPB52_008440</name>
</gene>
<dbReference type="GO" id="GO:0008670">
    <property type="term" value="F:2,4-dienoyl-CoA reductase (NADPH) activity"/>
    <property type="evidence" value="ECO:0007669"/>
    <property type="project" value="TreeGrafter"/>
</dbReference>
<dbReference type="PANTHER" id="PTHR43658:SF8">
    <property type="entry name" value="17-BETA-HYDROXYSTEROID DEHYDROGENASE 14-RELATED"/>
    <property type="match status" value="1"/>
</dbReference>
<keyword evidence="1" id="KW-0560">Oxidoreductase</keyword>
<dbReference type="PRINTS" id="PR00081">
    <property type="entry name" value="GDHRDH"/>
</dbReference>
<reference evidence="2" key="2">
    <citation type="submission" date="2021-09" db="EMBL/GenBank/DDBJ databases">
        <authorList>
            <person name="Jia N."/>
            <person name="Wang J."/>
            <person name="Shi W."/>
            <person name="Du L."/>
            <person name="Sun Y."/>
            <person name="Zhan W."/>
            <person name="Jiang J."/>
            <person name="Wang Q."/>
            <person name="Zhang B."/>
            <person name="Ji P."/>
            <person name="Sakyi L.B."/>
            <person name="Cui X."/>
            <person name="Yuan T."/>
            <person name="Jiang B."/>
            <person name="Yang W."/>
            <person name="Lam T.T.-Y."/>
            <person name="Chang Q."/>
            <person name="Ding S."/>
            <person name="Wang X."/>
            <person name="Zhu J."/>
            <person name="Ruan X."/>
            <person name="Zhao L."/>
            <person name="Wei J."/>
            <person name="Que T."/>
            <person name="Du C."/>
            <person name="Cheng J."/>
            <person name="Dai P."/>
            <person name="Han X."/>
            <person name="Huang E."/>
            <person name="Gao Y."/>
            <person name="Liu J."/>
            <person name="Shao H."/>
            <person name="Ye R."/>
            <person name="Li L."/>
            <person name="Wei W."/>
            <person name="Wang X."/>
            <person name="Wang C."/>
            <person name="Huo Q."/>
            <person name="Li W."/>
            <person name="Guo W."/>
            <person name="Chen H."/>
            <person name="Chen S."/>
            <person name="Zhou L."/>
            <person name="Zhou L."/>
            <person name="Ni X."/>
            <person name="Tian J."/>
            <person name="Zhou Y."/>
            <person name="Sheng Y."/>
            <person name="Liu T."/>
            <person name="Pan Y."/>
            <person name="Xia L."/>
            <person name="Li J."/>
            <person name="Zhao F."/>
            <person name="Cao W."/>
        </authorList>
    </citation>
    <scope>NUCLEOTIDE SEQUENCE</scope>
    <source>
        <strain evidence="2">Rsan-2018</strain>
        <tissue evidence="2">Larvae</tissue>
    </source>
</reference>
<dbReference type="GO" id="GO:0005739">
    <property type="term" value="C:mitochondrion"/>
    <property type="evidence" value="ECO:0007669"/>
    <property type="project" value="TreeGrafter"/>
</dbReference>
<organism evidence="2 3">
    <name type="scientific">Rhipicephalus sanguineus</name>
    <name type="common">Brown dog tick</name>
    <name type="synonym">Ixodes sanguineus</name>
    <dbReference type="NCBI Taxonomy" id="34632"/>
    <lineage>
        <taxon>Eukaryota</taxon>
        <taxon>Metazoa</taxon>
        <taxon>Ecdysozoa</taxon>
        <taxon>Arthropoda</taxon>
        <taxon>Chelicerata</taxon>
        <taxon>Arachnida</taxon>
        <taxon>Acari</taxon>
        <taxon>Parasitiformes</taxon>
        <taxon>Ixodida</taxon>
        <taxon>Ixodoidea</taxon>
        <taxon>Ixodidae</taxon>
        <taxon>Rhipicephalinae</taxon>
        <taxon>Rhipicephalus</taxon>
        <taxon>Rhipicephalus</taxon>
    </lineage>
</organism>
<dbReference type="InterPro" id="IPR036291">
    <property type="entry name" value="NAD(P)-bd_dom_sf"/>
</dbReference>
<dbReference type="Pfam" id="PF00106">
    <property type="entry name" value="adh_short"/>
    <property type="match status" value="1"/>
</dbReference>
<dbReference type="SUPFAM" id="SSF51735">
    <property type="entry name" value="NAD(P)-binding Rossmann-fold domains"/>
    <property type="match status" value="1"/>
</dbReference>
<dbReference type="EMBL" id="JABSTV010001250">
    <property type="protein sequence ID" value="KAH7956348.1"/>
    <property type="molecule type" value="Genomic_DNA"/>
</dbReference>
<dbReference type="AlphaFoldDB" id="A0A9D4SY37"/>
<keyword evidence="3" id="KW-1185">Reference proteome</keyword>
<evidence type="ECO:0000256" key="1">
    <source>
        <dbReference type="ARBA" id="ARBA00023002"/>
    </source>
</evidence>
<comment type="caution">
    <text evidence="2">The sequence shown here is derived from an EMBL/GenBank/DDBJ whole genome shotgun (WGS) entry which is preliminary data.</text>
</comment>
<dbReference type="Gene3D" id="3.40.50.720">
    <property type="entry name" value="NAD(P)-binding Rossmann-like Domain"/>
    <property type="match status" value="1"/>
</dbReference>
<evidence type="ECO:0000313" key="3">
    <source>
        <dbReference type="Proteomes" id="UP000821837"/>
    </source>
</evidence>
<reference evidence="2" key="1">
    <citation type="journal article" date="2020" name="Cell">
        <title>Large-Scale Comparative Analyses of Tick Genomes Elucidate Their Genetic Diversity and Vector Capacities.</title>
        <authorList>
            <consortium name="Tick Genome and Microbiome Consortium (TIGMIC)"/>
            <person name="Jia N."/>
            <person name="Wang J."/>
            <person name="Shi W."/>
            <person name="Du L."/>
            <person name="Sun Y."/>
            <person name="Zhan W."/>
            <person name="Jiang J.F."/>
            <person name="Wang Q."/>
            <person name="Zhang B."/>
            <person name="Ji P."/>
            <person name="Bell-Sakyi L."/>
            <person name="Cui X.M."/>
            <person name="Yuan T.T."/>
            <person name="Jiang B.G."/>
            <person name="Yang W.F."/>
            <person name="Lam T.T."/>
            <person name="Chang Q.C."/>
            <person name="Ding S.J."/>
            <person name="Wang X.J."/>
            <person name="Zhu J.G."/>
            <person name="Ruan X.D."/>
            <person name="Zhao L."/>
            <person name="Wei J.T."/>
            <person name="Ye R.Z."/>
            <person name="Que T.C."/>
            <person name="Du C.H."/>
            <person name="Zhou Y.H."/>
            <person name="Cheng J.X."/>
            <person name="Dai P.F."/>
            <person name="Guo W.B."/>
            <person name="Han X.H."/>
            <person name="Huang E.J."/>
            <person name="Li L.F."/>
            <person name="Wei W."/>
            <person name="Gao Y.C."/>
            <person name="Liu J.Z."/>
            <person name="Shao H.Z."/>
            <person name="Wang X."/>
            <person name="Wang C.C."/>
            <person name="Yang T.C."/>
            <person name="Huo Q.B."/>
            <person name="Li W."/>
            <person name="Chen H.Y."/>
            <person name="Chen S.E."/>
            <person name="Zhou L.G."/>
            <person name="Ni X.B."/>
            <person name="Tian J.H."/>
            <person name="Sheng Y."/>
            <person name="Liu T."/>
            <person name="Pan Y.S."/>
            <person name="Xia L.Y."/>
            <person name="Li J."/>
            <person name="Zhao F."/>
            <person name="Cao W.C."/>
        </authorList>
    </citation>
    <scope>NUCLEOTIDE SEQUENCE</scope>
    <source>
        <strain evidence="2">Rsan-2018</strain>
    </source>
</reference>
<dbReference type="VEuPathDB" id="VectorBase:RSAN_055574"/>
<name>A0A9D4SY37_RHISA</name>
<dbReference type="InterPro" id="IPR002347">
    <property type="entry name" value="SDR_fam"/>
</dbReference>
<evidence type="ECO:0000313" key="2">
    <source>
        <dbReference type="EMBL" id="KAH7956348.1"/>
    </source>
</evidence>
<proteinExistence type="predicted"/>
<sequence>MATANVSTVEYVAKLVTVRIYSKWLQCLRHYCTAKKLFPPVLTPMLPPGTFKNKVAIVTGGGTGIGKGMTEMFAQLGANVTIMSRKQEVLDKAAKEISSKTGSKILAVAADVRDPSAVEQQWTGALMNLACLT</sequence>
<protein>
    <submittedName>
        <fullName evidence="2">Uncharacterized protein</fullName>
    </submittedName>
</protein>
<dbReference type="GO" id="GO:0006635">
    <property type="term" value="P:fatty acid beta-oxidation"/>
    <property type="evidence" value="ECO:0007669"/>
    <property type="project" value="TreeGrafter"/>
</dbReference>
<dbReference type="PANTHER" id="PTHR43658">
    <property type="entry name" value="SHORT-CHAIN DEHYDROGENASE/REDUCTASE"/>
    <property type="match status" value="1"/>
</dbReference>
<accession>A0A9D4SY37</accession>